<name>A0A067BGV9_SAPPC</name>
<evidence type="ECO:0000313" key="3">
    <source>
        <dbReference type="Proteomes" id="UP000030745"/>
    </source>
</evidence>
<dbReference type="EMBL" id="KK583607">
    <property type="protein sequence ID" value="KDO17629.1"/>
    <property type="molecule type" value="Genomic_DNA"/>
</dbReference>
<evidence type="ECO:0000313" key="2">
    <source>
        <dbReference type="EMBL" id="KDO17629.1"/>
    </source>
</evidence>
<accession>A0A067BGV9</accession>
<sequence length="299" mass="31810">MAQPDLANRPRLVYKESLILGVGIGLFVQESVGAGETGPLPALAQPVELLAASDVDAPSCEVRESLIAGVGQALFAVAALVVGDVVSGKRVRKAADVKKAGKRTLDVKPEGHKPTPRAAKAAKRKAQPTVQIDSEPAASAPVTINASAAPPPQRRLLTLDDTEQRRRHGTPTIVVRESLIAGVGCGAFAADDFELGDVLGALDEAEEPRNEPFNTLFATATAPSDAHVLGNWTQLTSASQMQAAYRAMRRRSDVPNTGWLRLTKKQLLWLLENDADDTVLNVPLSIKSLAPRVDSERDV</sequence>
<dbReference type="Proteomes" id="UP000030745">
    <property type="component" value="Unassembled WGS sequence"/>
</dbReference>
<organism evidence="2 3">
    <name type="scientific">Saprolegnia parasitica (strain CBS 223.65)</name>
    <dbReference type="NCBI Taxonomy" id="695850"/>
    <lineage>
        <taxon>Eukaryota</taxon>
        <taxon>Sar</taxon>
        <taxon>Stramenopiles</taxon>
        <taxon>Oomycota</taxon>
        <taxon>Saprolegniomycetes</taxon>
        <taxon>Saprolegniales</taxon>
        <taxon>Saprolegniaceae</taxon>
        <taxon>Saprolegnia</taxon>
    </lineage>
</organism>
<proteinExistence type="predicted"/>
<dbReference type="KEGG" id="spar:SPRG_16966"/>
<gene>
    <name evidence="2" type="ORF">SPRG_16966</name>
</gene>
<dbReference type="RefSeq" id="XP_012211663.1">
    <property type="nucleotide sequence ID" value="XM_012356273.1"/>
</dbReference>
<keyword evidence="3" id="KW-1185">Reference proteome</keyword>
<dbReference type="GeneID" id="24138542"/>
<dbReference type="AlphaFoldDB" id="A0A067BGV9"/>
<dbReference type="OrthoDB" id="79072at2759"/>
<dbReference type="VEuPathDB" id="FungiDB:SPRG_16966"/>
<reference evidence="2 3" key="1">
    <citation type="journal article" date="2013" name="PLoS Genet.">
        <title>Distinctive expansion of potential virulence genes in the genome of the oomycete fish pathogen Saprolegnia parasitica.</title>
        <authorList>
            <person name="Jiang R.H."/>
            <person name="de Bruijn I."/>
            <person name="Haas B.J."/>
            <person name="Belmonte R."/>
            <person name="Lobach L."/>
            <person name="Christie J."/>
            <person name="van den Ackerveken G."/>
            <person name="Bottin A."/>
            <person name="Bulone V."/>
            <person name="Diaz-Moreno S.M."/>
            <person name="Dumas B."/>
            <person name="Fan L."/>
            <person name="Gaulin E."/>
            <person name="Govers F."/>
            <person name="Grenville-Briggs L.J."/>
            <person name="Horner N.R."/>
            <person name="Levin J.Z."/>
            <person name="Mammella M."/>
            <person name="Meijer H.J."/>
            <person name="Morris P."/>
            <person name="Nusbaum C."/>
            <person name="Oome S."/>
            <person name="Phillips A.J."/>
            <person name="van Rooyen D."/>
            <person name="Rzeszutek E."/>
            <person name="Saraiva M."/>
            <person name="Secombes C.J."/>
            <person name="Seidl M.F."/>
            <person name="Snel B."/>
            <person name="Stassen J.H."/>
            <person name="Sykes S."/>
            <person name="Tripathy S."/>
            <person name="van den Berg H."/>
            <person name="Vega-Arreguin J.C."/>
            <person name="Wawra S."/>
            <person name="Young S.K."/>
            <person name="Zeng Q."/>
            <person name="Dieguez-Uribeondo J."/>
            <person name="Russ C."/>
            <person name="Tyler B.M."/>
            <person name="van West P."/>
        </authorList>
    </citation>
    <scope>NUCLEOTIDE SEQUENCE [LARGE SCALE GENOMIC DNA]</scope>
    <source>
        <strain evidence="2 3">CBS 223.65</strain>
    </source>
</reference>
<evidence type="ECO:0000256" key="1">
    <source>
        <dbReference type="SAM" id="MobiDB-lite"/>
    </source>
</evidence>
<feature type="region of interest" description="Disordered" evidence="1">
    <location>
        <begin position="106"/>
        <end position="134"/>
    </location>
</feature>
<protein>
    <submittedName>
        <fullName evidence="2">Uncharacterized protein</fullName>
    </submittedName>
</protein>
<dbReference type="OMA" id="EPRNEPF"/>